<feature type="non-terminal residue" evidence="1">
    <location>
        <position position="193"/>
    </location>
</feature>
<dbReference type="InterPro" id="IPR027417">
    <property type="entry name" value="P-loop_NTPase"/>
</dbReference>
<comment type="caution">
    <text evidence="1">The sequence shown here is derived from an EMBL/GenBank/DDBJ whole genome shotgun (WGS) entry which is preliminary data.</text>
</comment>
<keyword evidence="2" id="KW-1185">Reference proteome</keyword>
<proteinExistence type="predicted"/>
<accession>A0ABS0AJR6</accession>
<organism evidence="1 2">
    <name type="scientific">Alloalcanivorax venustensis ISO4</name>
    <dbReference type="NCBI Taxonomy" id="1177184"/>
    <lineage>
        <taxon>Bacteria</taxon>
        <taxon>Pseudomonadati</taxon>
        <taxon>Pseudomonadota</taxon>
        <taxon>Gammaproteobacteria</taxon>
        <taxon>Oceanospirillales</taxon>
        <taxon>Alcanivoracaceae</taxon>
        <taxon>Alloalcanivorax</taxon>
    </lineage>
</organism>
<gene>
    <name evidence="1" type="ORF">ISO4_02974</name>
</gene>
<dbReference type="EMBL" id="ARXR01000041">
    <property type="protein sequence ID" value="MBF5054372.1"/>
    <property type="molecule type" value="Genomic_DNA"/>
</dbReference>
<evidence type="ECO:0008006" key="3">
    <source>
        <dbReference type="Google" id="ProtNLM"/>
    </source>
</evidence>
<protein>
    <recommendedName>
        <fullName evidence="3">SOS cell division inhibitor SulA</fullName>
    </recommendedName>
</protein>
<dbReference type="Proteomes" id="UP000644441">
    <property type="component" value="Unassembled WGS sequence"/>
</dbReference>
<evidence type="ECO:0000313" key="2">
    <source>
        <dbReference type="Proteomes" id="UP000644441"/>
    </source>
</evidence>
<name>A0ABS0AJR6_9GAMM</name>
<dbReference type="SUPFAM" id="SSF52540">
    <property type="entry name" value="P-loop containing nucleoside triphosphate hydrolases"/>
    <property type="match status" value="1"/>
</dbReference>
<evidence type="ECO:0000313" key="1">
    <source>
        <dbReference type="EMBL" id="MBF5054372.1"/>
    </source>
</evidence>
<dbReference type="Gene3D" id="3.40.50.300">
    <property type="entry name" value="P-loop containing nucleotide triphosphate hydrolases"/>
    <property type="match status" value="1"/>
</dbReference>
<dbReference type="RefSeq" id="WP_194856744.1">
    <property type="nucleotide sequence ID" value="NZ_ARXR01000041.1"/>
</dbReference>
<sequence length="193" mass="20536">MPPMPPDFLQQLLARRDTWWGRESTGTGQGQSTGFNDLDRILAGGGWPEQGLVELLCPLPCPAVLHLLLPVLASDGPGARLIANPPMRPSATMLARAGVPLDDLLILRSGDRATLLRASFEAIAGDTVRLALLWAPGGPLPAGTLRRLHLGAQQGRCLLILVRPRQAGRQPSPAPLRLDLSCPAPGELTVTVH</sequence>
<reference evidence="1 2" key="1">
    <citation type="submission" date="2012-09" db="EMBL/GenBank/DDBJ databases">
        <title>Genome Sequence of alkane-degrading Bacterium Alcanivorax venustensis ISO4.</title>
        <authorList>
            <person name="Lai Q."/>
            <person name="Shao Z."/>
        </authorList>
    </citation>
    <scope>NUCLEOTIDE SEQUENCE [LARGE SCALE GENOMIC DNA]</scope>
    <source>
        <strain evidence="1 2">ISO4</strain>
    </source>
</reference>